<evidence type="ECO:0000313" key="4">
    <source>
        <dbReference type="Proteomes" id="UP000366065"/>
    </source>
</evidence>
<evidence type="ECO:0000256" key="1">
    <source>
        <dbReference type="SAM" id="Phobius"/>
    </source>
</evidence>
<name>A0ABY6W1Y4_9BURK</name>
<feature type="signal peptide" evidence="2">
    <location>
        <begin position="1"/>
        <end position="20"/>
    </location>
</feature>
<feature type="transmembrane region" description="Helical" evidence="1">
    <location>
        <begin position="68"/>
        <end position="86"/>
    </location>
</feature>
<evidence type="ECO:0000313" key="3">
    <source>
        <dbReference type="EMBL" id="VVE16487.1"/>
    </source>
</evidence>
<keyword evidence="2" id="KW-0732">Signal</keyword>
<dbReference type="InterPro" id="IPR021762">
    <property type="entry name" value="DUF3325"/>
</dbReference>
<feature type="chain" id="PRO_5045897498" description="DUF3325 domain-containing protein" evidence="2">
    <location>
        <begin position="21"/>
        <end position="92"/>
    </location>
</feature>
<organism evidence="3 4">
    <name type="scientific">Pandoraea capi</name>
    <dbReference type="NCBI Taxonomy" id="2508286"/>
    <lineage>
        <taxon>Bacteria</taxon>
        <taxon>Pseudomonadati</taxon>
        <taxon>Pseudomonadota</taxon>
        <taxon>Betaproteobacteria</taxon>
        <taxon>Burkholderiales</taxon>
        <taxon>Burkholderiaceae</taxon>
        <taxon>Pandoraea</taxon>
    </lineage>
</organism>
<keyword evidence="1" id="KW-0812">Transmembrane</keyword>
<evidence type="ECO:0000256" key="2">
    <source>
        <dbReference type="SAM" id="SignalP"/>
    </source>
</evidence>
<dbReference type="Pfam" id="PF11804">
    <property type="entry name" value="DUF3325"/>
    <property type="match status" value="1"/>
</dbReference>
<dbReference type="RefSeq" id="WP_150721826.1">
    <property type="nucleotide sequence ID" value="NZ_CABPRV010000006.1"/>
</dbReference>
<accession>A0ABY6W1Y4</accession>
<sequence>MMHVVTFFICLVGFAALAMATERQQATFFGGVSVARTRASRGLGWTALIVALAATVVHQGWGLGLVNYSGQTSMAAGLVYLTLIMAERRRSR</sequence>
<dbReference type="EMBL" id="CABPRV010000006">
    <property type="protein sequence ID" value="VVE16487.1"/>
    <property type="molecule type" value="Genomic_DNA"/>
</dbReference>
<reference evidence="3 4" key="1">
    <citation type="submission" date="2019-08" db="EMBL/GenBank/DDBJ databases">
        <authorList>
            <person name="Peeters C."/>
        </authorList>
    </citation>
    <scope>NUCLEOTIDE SEQUENCE [LARGE SCALE GENOMIC DNA]</scope>
    <source>
        <strain evidence="3 4">LMG 20602</strain>
    </source>
</reference>
<keyword evidence="1" id="KW-1133">Transmembrane helix</keyword>
<proteinExistence type="predicted"/>
<protein>
    <recommendedName>
        <fullName evidence="5">DUF3325 domain-containing protein</fullName>
    </recommendedName>
</protein>
<gene>
    <name evidence="3" type="ORF">PCA20602_02914</name>
</gene>
<comment type="caution">
    <text evidence="3">The sequence shown here is derived from an EMBL/GenBank/DDBJ whole genome shotgun (WGS) entry which is preliminary data.</text>
</comment>
<evidence type="ECO:0008006" key="5">
    <source>
        <dbReference type="Google" id="ProtNLM"/>
    </source>
</evidence>
<keyword evidence="4" id="KW-1185">Reference proteome</keyword>
<keyword evidence="1" id="KW-0472">Membrane</keyword>
<dbReference type="Proteomes" id="UP000366065">
    <property type="component" value="Unassembled WGS sequence"/>
</dbReference>